<gene>
    <name evidence="1" type="ORF">M7I_6359</name>
</gene>
<dbReference type="EMBL" id="AGUE01000170">
    <property type="protein sequence ID" value="EHK97862.1"/>
    <property type="molecule type" value="Genomic_DNA"/>
</dbReference>
<dbReference type="HOGENOM" id="CLU_2671287_0_0_1"/>
<dbReference type="AlphaFoldDB" id="H0EUC6"/>
<dbReference type="Proteomes" id="UP000005446">
    <property type="component" value="Unassembled WGS sequence"/>
</dbReference>
<proteinExistence type="predicted"/>
<reference evidence="1 2" key="1">
    <citation type="journal article" date="2012" name="Eukaryot. Cell">
        <title>Genome sequence of the fungus Glarea lozoyensis: the first genome sequence of a species from the Helotiaceae family.</title>
        <authorList>
            <person name="Youssar L."/>
            <person name="Gruening B.A."/>
            <person name="Erxleben A."/>
            <person name="Guenther S."/>
            <person name="Huettel W."/>
        </authorList>
    </citation>
    <scope>NUCLEOTIDE SEQUENCE [LARGE SCALE GENOMIC DNA]</scope>
    <source>
        <strain evidence="2">ATCC 74030 / MF5533</strain>
    </source>
</reference>
<sequence length="75" mass="8521">MDRTGYAKYGKQIGKWLSSRKPAESSNRFGRFPDNKIDEKGRKFKISKPERKGGVWVAESVGVYKRELGGVFGPR</sequence>
<accession>H0EUC6</accession>
<evidence type="ECO:0000313" key="2">
    <source>
        <dbReference type="Proteomes" id="UP000005446"/>
    </source>
</evidence>
<protein>
    <submittedName>
        <fullName evidence="1">Uncharacterized protein</fullName>
    </submittedName>
</protein>
<keyword evidence="2" id="KW-1185">Reference proteome</keyword>
<evidence type="ECO:0000313" key="1">
    <source>
        <dbReference type="EMBL" id="EHK97862.1"/>
    </source>
</evidence>
<name>H0EUC6_GLAL7</name>
<comment type="caution">
    <text evidence="1">The sequence shown here is derived from an EMBL/GenBank/DDBJ whole genome shotgun (WGS) entry which is preliminary data.</text>
</comment>
<organism evidence="1 2">
    <name type="scientific">Glarea lozoyensis (strain ATCC 74030 / MF5533)</name>
    <dbReference type="NCBI Taxonomy" id="1104152"/>
    <lineage>
        <taxon>Eukaryota</taxon>
        <taxon>Fungi</taxon>
        <taxon>Dikarya</taxon>
        <taxon>Ascomycota</taxon>
        <taxon>Pezizomycotina</taxon>
        <taxon>Leotiomycetes</taxon>
        <taxon>Helotiales</taxon>
        <taxon>Helotiaceae</taxon>
        <taxon>Glarea</taxon>
    </lineage>
</organism>
<dbReference type="InParanoid" id="H0EUC6"/>